<keyword evidence="3" id="KW-1185">Reference proteome</keyword>
<sequence>MNNNLWEQLFSISDTLNESTELKEEKLKILIKHLASINITHERSFDPAENFEAYVAVNLCEAIHKVLK</sequence>
<dbReference type="RefSeq" id="WP_146797153.1">
    <property type="nucleotide sequence ID" value="NZ_VOLP01000003.1"/>
</dbReference>
<dbReference type="AlphaFoldDB" id="A0A5C6QSB8"/>
<dbReference type="EMBL" id="VOLQ01000002">
    <property type="protein sequence ID" value="TWX71550.1"/>
    <property type="molecule type" value="Genomic_DNA"/>
</dbReference>
<proteinExistence type="predicted"/>
<comment type="caution">
    <text evidence="2">The sequence shown here is derived from an EMBL/GenBank/DDBJ whole genome shotgun (WGS) entry which is preliminary data.</text>
</comment>
<protein>
    <submittedName>
        <fullName evidence="2">Uncharacterized protein</fullName>
    </submittedName>
</protein>
<evidence type="ECO:0000313" key="4">
    <source>
        <dbReference type="Proteomes" id="UP000321917"/>
    </source>
</evidence>
<evidence type="ECO:0000313" key="1">
    <source>
        <dbReference type="EMBL" id="TWX62639.1"/>
    </source>
</evidence>
<dbReference type="Proteomes" id="UP000321525">
    <property type="component" value="Unassembled WGS sequence"/>
</dbReference>
<accession>A0A5C6QSB8</accession>
<evidence type="ECO:0000313" key="2">
    <source>
        <dbReference type="EMBL" id="TWX71550.1"/>
    </source>
</evidence>
<dbReference type="EMBL" id="VOLR01000002">
    <property type="protein sequence ID" value="TWX62639.1"/>
    <property type="molecule type" value="Genomic_DNA"/>
</dbReference>
<dbReference type="Proteomes" id="UP000321917">
    <property type="component" value="Unassembled WGS sequence"/>
</dbReference>
<organism evidence="2 4">
    <name type="scientific">Colwellia hornerae</name>
    <dbReference type="NCBI Taxonomy" id="89402"/>
    <lineage>
        <taxon>Bacteria</taxon>
        <taxon>Pseudomonadati</taxon>
        <taxon>Pseudomonadota</taxon>
        <taxon>Gammaproteobacteria</taxon>
        <taxon>Alteromonadales</taxon>
        <taxon>Colwelliaceae</taxon>
        <taxon>Colwellia</taxon>
    </lineage>
</organism>
<name>A0A5C6QSB8_9GAMM</name>
<dbReference type="OrthoDB" id="6228889at2"/>
<reference evidence="2 4" key="1">
    <citation type="submission" date="2019-07" db="EMBL/GenBank/DDBJ databases">
        <title>Genomes of sea-ice associated Colwellia species.</title>
        <authorList>
            <person name="Bowman J.P."/>
        </authorList>
    </citation>
    <scope>NUCLEOTIDE SEQUENCE [LARGE SCALE GENOMIC DNA]</scope>
    <source>
        <strain evidence="1 3">ACAM 607</strain>
        <strain evidence="2 4">IC036</strain>
    </source>
</reference>
<evidence type="ECO:0000313" key="3">
    <source>
        <dbReference type="Proteomes" id="UP000321525"/>
    </source>
</evidence>
<gene>
    <name evidence="1" type="ORF">ESZ26_02070</name>
    <name evidence="2" type="ORF">ESZ27_01680</name>
</gene>